<dbReference type="NCBIfam" id="TIGR01352">
    <property type="entry name" value="tonB_Cterm"/>
    <property type="match status" value="1"/>
</dbReference>
<feature type="transmembrane region" description="Helical" evidence="5">
    <location>
        <begin position="20"/>
        <end position="39"/>
    </location>
</feature>
<evidence type="ECO:0000256" key="3">
    <source>
        <dbReference type="ARBA" id="ARBA00022989"/>
    </source>
</evidence>
<gene>
    <name evidence="7" type="ORF">DRP44_06385</name>
</gene>
<feature type="domain" description="TonB C-terminal" evidence="6">
    <location>
        <begin position="113"/>
        <end position="166"/>
    </location>
</feature>
<dbReference type="GO" id="GO:0016020">
    <property type="term" value="C:membrane"/>
    <property type="evidence" value="ECO:0007669"/>
    <property type="project" value="UniProtKB-SubCell"/>
</dbReference>
<comment type="caution">
    <text evidence="7">The sequence shown here is derived from an EMBL/GenBank/DDBJ whole genome shotgun (WGS) entry which is preliminary data.</text>
</comment>
<keyword evidence="2 5" id="KW-0812">Transmembrane</keyword>
<evidence type="ECO:0000256" key="5">
    <source>
        <dbReference type="SAM" id="Phobius"/>
    </source>
</evidence>
<dbReference type="InterPro" id="IPR006260">
    <property type="entry name" value="TonB/TolA_C"/>
</dbReference>
<evidence type="ECO:0000256" key="1">
    <source>
        <dbReference type="ARBA" id="ARBA00004167"/>
    </source>
</evidence>
<dbReference type="Gene3D" id="3.30.1150.10">
    <property type="match status" value="1"/>
</dbReference>
<proteinExistence type="predicted"/>
<keyword evidence="3 5" id="KW-1133">Transmembrane helix</keyword>
<dbReference type="SUPFAM" id="SSF74653">
    <property type="entry name" value="TolA/TonB C-terminal domain"/>
    <property type="match status" value="1"/>
</dbReference>
<dbReference type="InterPro" id="IPR037682">
    <property type="entry name" value="TonB_C"/>
</dbReference>
<dbReference type="EMBL" id="QNBC01000090">
    <property type="protein sequence ID" value="RKX65446.1"/>
    <property type="molecule type" value="Genomic_DNA"/>
</dbReference>
<evidence type="ECO:0000256" key="4">
    <source>
        <dbReference type="ARBA" id="ARBA00023136"/>
    </source>
</evidence>
<dbReference type="GO" id="GO:0055085">
    <property type="term" value="P:transmembrane transport"/>
    <property type="evidence" value="ECO:0007669"/>
    <property type="project" value="InterPro"/>
</dbReference>
<organism evidence="7 8">
    <name type="scientific">candidate division TA06 bacterium</name>
    <dbReference type="NCBI Taxonomy" id="2250710"/>
    <lineage>
        <taxon>Bacteria</taxon>
        <taxon>Bacteria division TA06</taxon>
    </lineage>
</organism>
<dbReference type="Pfam" id="PF03544">
    <property type="entry name" value="TonB_C"/>
    <property type="match status" value="1"/>
</dbReference>
<evidence type="ECO:0000256" key="2">
    <source>
        <dbReference type="ARBA" id="ARBA00022692"/>
    </source>
</evidence>
<reference evidence="7 8" key="1">
    <citation type="submission" date="2018-06" db="EMBL/GenBank/DDBJ databases">
        <title>Extensive metabolic versatility and redundancy in microbially diverse, dynamic hydrothermal sediments.</title>
        <authorList>
            <person name="Dombrowski N."/>
            <person name="Teske A."/>
            <person name="Baker B.J."/>
        </authorList>
    </citation>
    <scope>NUCLEOTIDE SEQUENCE [LARGE SCALE GENOMIC DNA]</scope>
    <source>
        <strain evidence="7">B35_G9</strain>
    </source>
</reference>
<evidence type="ECO:0000259" key="6">
    <source>
        <dbReference type="PROSITE" id="PS52015"/>
    </source>
</evidence>
<sequence length="166" mass="18782">MKRIVLSNPIEENYPINVRVSLLITLIFIMALFLLFPHYTPHPYKLKKVIVPMKMENIETQKISKVEEPPPVAKPKIAVAASSDKEVEQQTIGKTTFDVNTPPPPKVKHFFRVYEQAPVLVSKPKAEYPEIAKKMGLEGRVFVQLDVDTTGIVVDAKIIKSSNEIF</sequence>
<dbReference type="AlphaFoldDB" id="A0A660S6E8"/>
<name>A0A660S6E8_UNCT6</name>
<evidence type="ECO:0000313" key="7">
    <source>
        <dbReference type="EMBL" id="RKX65446.1"/>
    </source>
</evidence>
<dbReference type="PROSITE" id="PS52015">
    <property type="entry name" value="TONB_CTD"/>
    <property type="match status" value="1"/>
</dbReference>
<dbReference type="Proteomes" id="UP000282321">
    <property type="component" value="Unassembled WGS sequence"/>
</dbReference>
<evidence type="ECO:0000313" key="8">
    <source>
        <dbReference type="Proteomes" id="UP000282321"/>
    </source>
</evidence>
<keyword evidence="4 5" id="KW-0472">Membrane</keyword>
<feature type="non-terminal residue" evidence="7">
    <location>
        <position position="166"/>
    </location>
</feature>
<protein>
    <recommendedName>
        <fullName evidence="6">TonB C-terminal domain-containing protein</fullName>
    </recommendedName>
</protein>
<comment type="subcellular location">
    <subcellularLocation>
        <location evidence="1">Membrane</location>
        <topology evidence="1">Single-pass membrane protein</topology>
    </subcellularLocation>
</comment>
<accession>A0A660S6E8</accession>